<dbReference type="KEGG" id="tpla:ElP_27300"/>
<dbReference type="EC" id="2.7.11.1" evidence="1"/>
<keyword evidence="4 7" id="KW-0547">Nucleotide-binding</keyword>
<dbReference type="PROSITE" id="PS00107">
    <property type="entry name" value="PROTEIN_KINASE_ATP"/>
    <property type="match status" value="1"/>
</dbReference>
<dbReference type="InterPro" id="IPR000719">
    <property type="entry name" value="Prot_kinase_dom"/>
</dbReference>
<evidence type="ECO:0000259" key="9">
    <source>
        <dbReference type="PROSITE" id="PS50011"/>
    </source>
</evidence>
<evidence type="ECO:0000256" key="2">
    <source>
        <dbReference type="ARBA" id="ARBA00022527"/>
    </source>
</evidence>
<feature type="region of interest" description="Disordered" evidence="8">
    <location>
        <begin position="572"/>
        <end position="631"/>
    </location>
</feature>
<dbReference type="InterPro" id="IPR008271">
    <property type="entry name" value="Ser/Thr_kinase_AS"/>
</dbReference>
<dbReference type="PROSITE" id="PS50011">
    <property type="entry name" value="PROTEIN_KINASE_DOM"/>
    <property type="match status" value="1"/>
</dbReference>
<keyword evidence="6 7" id="KW-0067">ATP-binding</keyword>
<evidence type="ECO:0000256" key="6">
    <source>
        <dbReference type="ARBA" id="ARBA00022840"/>
    </source>
</evidence>
<dbReference type="Gene3D" id="3.30.200.20">
    <property type="entry name" value="Phosphorylase Kinase, domain 1"/>
    <property type="match status" value="1"/>
</dbReference>
<dbReference type="EMBL" id="CP036426">
    <property type="protein sequence ID" value="QDV34833.1"/>
    <property type="molecule type" value="Genomic_DNA"/>
</dbReference>
<accession>A0A518H1X9</accession>
<keyword evidence="5 10" id="KW-0418">Kinase</keyword>
<dbReference type="FunFam" id="1.10.510.10:FF:000021">
    <property type="entry name" value="Serine/threonine protein kinase"/>
    <property type="match status" value="1"/>
</dbReference>
<dbReference type="PANTHER" id="PTHR43289:SF6">
    <property type="entry name" value="SERINE_THREONINE-PROTEIN KINASE NEKL-3"/>
    <property type="match status" value="1"/>
</dbReference>
<dbReference type="SUPFAM" id="SSF56112">
    <property type="entry name" value="Protein kinase-like (PK-like)"/>
    <property type="match status" value="1"/>
</dbReference>
<keyword evidence="3 10" id="KW-0808">Transferase</keyword>
<feature type="region of interest" description="Disordered" evidence="8">
    <location>
        <begin position="305"/>
        <end position="341"/>
    </location>
</feature>
<dbReference type="PANTHER" id="PTHR43289">
    <property type="entry name" value="MITOGEN-ACTIVATED PROTEIN KINASE KINASE KINASE 20-RELATED"/>
    <property type="match status" value="1"/>
</dbReference>
<sequence>MIGQRLGSFLLESKIGAGAMGEVFKASQALKDGRARTAAVKVVSADFLERDLALKRFQREAEILAQLRHPNIVRYYAHGKYQGTYYYAMEFVEGETLDDLIEREGFLGWEQVVEFGIQLCQALQYAHDHQVVHRDLKPSNIMITRDHRIKLTDFGIAKDLDATVNLTRTGRTLGTAAYMAPEQIRGTPGISHKTDLYALGCLLYQMLAGKPPFEGKSAVVLMHSHMAEPPPRPSGKTPDVPRALDDLVVQLMAKDPPDRPWDASQVAHLLEDLRAQAGRGDRVPMAFDKGRKQVADAGGVVLAPSNGDFGPIHPSRGGATGTRLRKPPSSKARVAERDTAERRRRALETAGLGTALVGLVALAAYLLWPPSLEALHARAEPLMKSDSRADWKIALDRYVEPIERRFPDHPYGDQFAELRERIALDEARGRAVQLESPTNLGRPRPDRPVEALYKTTISEITPFVTLGQNALVAEKWSLFVAALERRDDPEQRGWVMLGREKREESLEALREQKLTAANLFRQAMMGLRSGLPEEAVRTQLRQLIASYATPARGDAEFLQLISQADAALDRLNSGDLTAPDDDADAGSTRPRAEPDPEPAPARGSPDDAPDAAPPADPAEGEGDPEAGSARP</sequence>
<evidence type="ECO:0000256" key="4">
    <source>
        <dbReference type="ARBA" id="ARBA00022741"/>
    </source>
</evidence>
<dbReference type="Proteomes" id="UP000317835">
    <property type="component" value="Chromosome"/>
</dbReference>
<organism evidence="10 11">
    <name type="scientific">Tautonia plasticadhaerens</name>
    <dbReference type="NCBI Taxonomy" id="2527974"/>
    <lineage>
        <taxon>Bacteria</taxon>
        <taxon>Pseudomonadati</taxon>
        <taxon>Planctomycetota</taxon>
        <taxon>Planctomycetia</taxon>
        <taxon>Isosphaerales</taxon>
        <taxon>Isosphaeraceae</taxon>
        <taxon>Tautonia</taxon>
    </lineage>
</organism>
<dbReference type="GO" id="GO:0004674">
    <property type="term" value="F:protein serine/threonine kinase activity"/>
    <property type="evidence" value="ECO:0007669"/>
    <property type="project" value="UniProtKB-KW"/>
</dbReference>
<feature type="binding site" evidence="7">
    <location>
        <position position="41"/>
    </location>
    <ligand>
        <name>ATP</name>
        <dbReference type="ChEBI" id="CHEBI:30616"/>
    </ligand>
</feature>
<feature type="domain" description="Protein kinase" evidence="9">
    <location>
        <begin position="9"/>
        <end position="271"/>
    </location>
</feature>
<dbReference type="SMART" id="SM00220">
    <property type="entry name" value="S_TKc"/>
    <property type="match status" value="1"/>
</dbReference>
<evidence type="ECO:0000256" key="8">
    <source>
        <dbReference type="SAM" id="MobiDB-lite"/>
    </source>
</evidence>
<evidence type="ECO:0000256" key="5">
    <source>
        <dbReference type="ARBA" id="ARBA00022777"/>
    </source>
</evidence>
<keyword evidence="11" id="KW-1185">Reference proteome</keyword>
<protein>
    <recommendedName>
        <fullName evidence="1">non-specific serine/threonine protein kinase</fullName>
        <ecNumber evidence="1">2.7.11.1</ecNumber>
    </recommendedName>
</protein>
<evidence type="ECO:0000313" key="11">
    <source>
        <dbReference type="Proteomes" id="UP000317835"/>
    </source>
</evidence>
<evidence type="ECO:0000256" key="1">
    <source>
        <dbReference type="ARBA" id="ARBA00012513"/>
    </source>
</evidence>
<dbReference type="Gene3D" id="1.10.510.10">
    <property type="entry name" value="Transferase(Phosphotransferase) domain 1"/>
    <property type="match status" value="1"/>
</dbReference>
<evidence type="ECO:0000256" key="7">
    <source>
        <dbReference type="PROSITE-ProRule" id="PRU10141"/>
    </source>
</evidence>
<evidence type="ECO:0000256" key="3">
    <source>
        <dbReference type="ARBA" id="ARBA00022679"/>
    </source>
</evidence>
<evidence type="ECO:0000313" key="10">
    <source>
        <dbReference type="EMBL" id="QDV34833.1"/>
    </source>
</evidence>
<keyword evidence="2" id="KW-0723">Serine/threonine-protein kinase</keyword>
<dbReference type="InterPro" id="IPR017441">
    <property type="entry name" value="Protein_kinase_ATP_BS"/>
</dbReference>
<proteinExistence type="predicted"/>
<dbReference type="InterPro" id="IPR011009">
    <property type="entry name" value="Kinase-like_dom_sf"/>
</dbReference>
<name>A0A518H1X9_9BACT</name>
<dbReference type="GO" id="GO:0005524">
    <property type="term" value="F:ATP binding"/>
    <property type="evidence" value="ECO:0007669"/>
    <property type="project" value="UniProtKB-UniRule"/>
</dbReference>
<dbReference type="AlphaFoldDB" id="A0A518H1X9"/>
<dbReference type="RefSeq" id="WP_145270014.1">
    <property type="nucleotide sequence ID" value="NZ_CP036426.1"/>
</dbReference>
<dbReference type="PROSITE" id="PS00108">
    <property type="entry name" value="PROTEIN_KINASE_ST"/>
    <property type="match status" value="1"/>
</dbReference>
<dbReference type="CDD" id="cd14014">
    <property type="entry name" value="STKc_PknB_like"/>
    <property type="match status" value="1"/>
</dbReference>
<dbReference type="OrthoDB" id="6111975at2"/>
<dbReference type="Pfam" id="PF00069">
    <property type="entry name" value="Pkinase"/>
    <property type="match status" value="1"/>
</dbReference>
<gene>
    <name evidence="10" type="primary">prkC_13</name>
    <name evidence="10" type="ORF">ElP_27300</name>
</gene>
<reference evidence="10 11" key="1">
    <citation type="submission" date="2019-02" db="EMBL/GenBank/DDBJ databases">
        <title>Deep-cultivation of Planctomycetes and their phenomic and genomic characterization uncovers novel biology.</title>
        <authorList>
            <person name="Wiegand S."/>
            <person name="Jogler M."/>
            <person name="Boedeker C."/>
            <person name="Pinto D."/>
            <person name="Vollmers J."/>
            <person name="Rivas-Marin E."/>
            <person name="Kohn T."/>
            <person name="Peeters S.H."/>
            <person name="Heuer A."/>
            <person name="Rast P."/>
            <person name="Oberbeckmann S."/>
            <person name="Bunk B."/>
            <person name="Jeske O."/>
            <person name="Meyerdierks A."/>
            <person name="Storesund J.E."/>
            <person name="Kallscheuer N."/>
            <person name="Luecker S."/>
            <person name="Lage O.M."/>
            <person name="Pohl T."/>
            <person name="Merkel B.J."/>
            <person name="Hornburger P."/>
            <person name="Mueller R.-W."/>
            <person name="Bruemmer F."/>
            <person name="Labrenz M."/>
            <person name="Spormann A.M."/>
            <person name="Op den Camp H."/>
            <person name="Overmann J."/>
            <person name="Amann R."/>
            <person name="Jetten M.S.M."/>
            <person name="Mascher T."/>
            <person name="Medema M.H."/>
            <person name="Devos D.P."/>
            <person name="Kaster A.-K."/>
            <person name="Ovreas L."/>
            <person name="Rohde M."/>
            <person name="Galperin M.Y."/>
            <person name="Jogler C."/>
        </authorList>
    </citation>
    <scope>NUCLEOTIDE SEQUENCE [LARGE SCALE GENOMIC DNA]</scope>
    <source>
        <strain evidence="10 11">ElP</strain>
    </source>
</reference>